<keyword evidence="7" id="KW-1185">Reference proteome</keyword>
<keyword evidence="4" id="KW-0804">Transcription</keyword>
<dbReference type="InterPro" id="IPR013324">
    <property type="entry name" value="RNA_pol_sigma_r3/r4-like"/>
</dbReference>
<evidence type="ECO:0000313" key="7">
    <source>
        <dbReference type="Proteomes" id="UP000192276"/>
    </source>
</evidence>
<dbReference type="InterPro" id="IPR013325">
    <property type="entry name" value="RNA_pol_sigma_r2"/>
</dbReference>
<comment type="similarity">
    <text evidence="1">Belongs to the sigma-70 factor family. ECF subfamily.</text>
</comment>
<dbReference type="Proteomes" id="UP000192276">
    <property type="component" value="Unassembled WGS sequence"/>
</dbReference>
<dbReference type="RefSeq" id="WP_165760300.1">
    <property type="nucleotide sequence ID" value="NZ_LWBP01000186.1"/>
</dbReference>
<organism evidence="6 7">
    <name type="scientific">Niastella populi</name>
    <dbReference type="NCBI Taxonomy" id="550983"/>
    <lineage>
        <taxon>Bacteria</taxon>
        <taxon>Pseudomonadati</taxon>
        <taxon>Bacteroidota</taxon>
        <taxon>Chitinophagia</taxon>
        <taxon>Chitinophagales</taxon>
        <taxon>Chitinophagaceae</taxon>
        <taxon>Niastella</taxon>
    </lineage>
</organism>
<dbReference type="EMBL" id="LWBP01000186">
    <property type="protein sequence ID" value="OQP58936.1"/>
    <property type="molecule type" value="Genomic_DNA"/>
</dbReference>
<dbReference type="Pfam" id="PF04542">
    <property type="entry name" value="Sigma70_r2"/>
    <property type="match status" value="1"/>
</dbReference>
<dbReference type="InterPro" id="IPR039425">
    <property type="entry name" value="RNA_pol_sigma-70-like"/>
</dbReference>
<dbReference type="STRING" id="550983.A4R26_22225"/>
<comment type="caution">
    <text evidence="6">The sequence shown here is derived from an EMBL/GenBank/DDBJ whole genome shotgun (WGS) entry which is preliminary data.</text>
</comment>
<dbReference type="CDD" id="cd06171">
    <property type="entry name" value="Sigma70_r4"/>
    <property type="match status" value="1"/>
</dbReference>
<evidence type="ECO:0000256" key="1">
    <source>
        <dbReference type="ARBA" id="ARBA00010641"/>
    </source>
</evidence>
<dbReference type="InterPro" id="IPR014284">
    <property type="entry name" value="RNA_pol_sigma-70_dom"/>
</dbReference>
<dbReference type="Gene3D" id="1.10.10.10">
    <property type="entry name" value="Winged helix-like DNA-binding domain superfamily/Winged helix DNA-binding domain"/>
    <property type="match status" value="1"/>
</dbReference>
<dbReference type="SMART" id="SM00421">
    <property type="entry name" value="HTH_LUXR"/>
    <property type="match status" value="1"/>
</dbReference>
<dbReference type="GO" id="GO:0006352">
    <property type="term" value="P:DNA-templated transcription initiation"/>
    <property type="evidence" value="ECO:0007669"/>
    <property type="project" value="InterPro"/>
</dbReference>
<evidence type="ECO:0000313" key="6">
    <source>
        <dbReference type="EMBL" id="OQP58936.1"/>
    </source>
</evidence>
<dbReference type="PANTHER" id="PTHR43133">
    <property type="entry name" value="RNA POLYMERASE ECF-TYPE SIGMA FACTO"/>
    <property type="match status" value="1"/>
</dbReference>
<name>A0A1V9FL36_9BACT</name>
<dbReference type="InterPro" id="IPR000792">
    <property type="entry name" value="Tscrpt_reg_LuxR_C"/>
</dbReference>
<dbReference type="AlphaFoldDB" id="A0A1V9FL36"/>
<evidence type="ECO:0000256" key="2">
    <source>
        <dbReference type="ARBA" id="ARBA00023015"/>
    </source>
</evidence>
<reference evidence="7" key="1">
    <citation type="submission" date="2016-04" db="EMBL/GenBank/DDBJ databases">
        <authorList>
            <person name="Chen L."/>
            <person name="Zhuang W."/>
            <person name="Wang G."/>
        </authorList>
    </citation>
    <scope>NUCLEOTIDE SEQUENCE [LARGE SCALE GENOMIC DNA]</scope>
    <source>
        <strain evidence="7">208</strain>
    </source>
</reference>
<dbReference type="GO" id="GO:0016987">
    <property type="term" value="F:sigma factor activity"/>
    <property type="evidence" value="ECO:0007669"/>
    <property type="project" value="UniProtKB-KW"/>
</dbReference>
<accession>A0A1V9FL36</accession>
<dbReference type="NCBIfam" id="TIGR02937">
    <property type="entry name" value="sigma70-ECF"/>
    <property type="match status" value="1"/>
</dbReference>
<dbReference type="InterPro" id="IPR036388">
    <property type="entry name" value="WH-like_DNA-bd_sf"/>
</dbReference>
<dbReference type="NCBIfam" id="TIGR02985">
    <property type="entry name" value="Sig70_bacteroi1"/>
    <property type="match status" value="1"/>
</dbReference>
<dbReference type="InterPro" id="IPR014327">
    <property type="entry name" value="RNA_pol_sigma70_bacteroid"/>
</dbReference>
<evidence type="ECO:0000256" key="4">
    <source>
        <dbReference type="ARBA" id="ARBA00023163"/>
    </source>
</evidence>
<keyword evidence="3" id="KW-0731">Sigma factor</keyword>
<dbReference type="PANTHER" id="PTHR43133:SF46">
    <property type="entry name" value="RNA POLYMERASE SIGMA-70 FACTOR ECF SUBFAMILY"/>
    <property type="match status" value="1"/>
</dbReference>
<feature type="domain" description="HTH luxR-type" evidence="5">
    <location>
        <begin position="130"/>
        <end position="186"/>
    </location>
</feature>
<gene>
    <name evidence="6" type="ORF">A4R26_22225</name>
</gene>
<dbReference type="Pfam" id="PF08281">
    <property type="entry name" value="Sigma70_r4_2"/>
    <property type="match status" value="1"/>
</dbReference>
<dbReference type="GO" id="GO:0003677">
    <property type="term" value="F:DNA binding"/>
    <property type="evidence" value="ECO:0007669"/>
    <property type="project" value="InterPro"/>
</dbReference>
<dbReference type="SUPFAM" id="SSF88659">
    <property type="entry name" value="Sigma3 and sigma4 domains of RNA polymerase sigma factors"/>
    <property type="match status" value="1"/>
</dbReference>
<dbReference type="InterPro" id="IPR007627">
    <property type="entry name" value="RNA_pol_sigma70_r2"/>
</dbReference>
<proteinExistence type="inferred from homology"/>
<sequence length="197" mass="23041">MQQNTTYNERELLHRLAGGDESAFRQLYDHHKDEVYAFALGITRLVPLAEEIVQDSFMKLWQHRDELPEILKFENWFFTITRNLCYTALRKIALDRKAKTAHELQTGQQVATAEDILITRENRDLVNAAINQLPEQQRRIYKLSREAGLTYEEIAAELNISRNTVKEHLRRAVTGIRTYLEMRLAIATILLSFLLKN</sequence>
<keyword evidence="2" id="KW-0805">Transcription regulation</keyword>
<evidence type="ECO:0000256" key="3">
    <source>
        <dbReference type="ARBA" id="ARBA00023082"/>
    </source>
</evidence>
<evidence type="ECO:0000259" key="5">
    <source>
        <dbReference type="SMART" id="SM00421"/>
    </source>
</evidence>
<dbReference type="SUPFAM" id="SSF88946">
    <property type="entry name" value="Sigma2 domain of RNA polymerase sigma factors"/>
    <property type="match status" value="1"/>
</dbReference>
<dbReference type="Gene3D" id="1.10.1740.10">
    <property type="match status" value="1"/>
</dbReference>
<dbReference type="InterPro" id="IPR013249">
    <property type="entry name" value="RNA_pol_sigma70_r4_t2"/>
</dbReference>
<protein>
    <recommendedName>
        <fullName evidence="5">HTH luxR-type domain-containing protein</fullName>
    </recommendedName>
</protein>